<dbReference type="GO" id="GO:0004316">
    <property type="term" value="F:3-oxoacyl-[acyl-carrier-protein] reductase (NADPH) activity"/>
    <property type="evidence" value="ECO:0007669"/>
    <property type="project" value="UniProtKB-EC"/>
</dbReference>
<organism evidence="3">
    <name type="scientific">hydrothermal vent metagenome</name>
    <dbReference type="NCBI Taxonomy" id="652676"/>
    <lineage>
        <taxon>unclassified sequences</taxon>
        <taxon>metagenomes</taxon>
        <taxon>ecological metagenomes</taxon>
    </lineage>
</organism>
<dbReference type="Gene3D" id="3.40.50.720">
    <property type="entry name" value="NAD(P)-binding Rossmann-like Domain"/>
    <property type="match status" value="1"/>
</dbReference>
<proteinExistence type="inferred from homology"/>
<dbReference type="EMBL" id="UOEW01000233">
    <property type="protein sequence ID" value="VAW39525.1"/>
    <property type="molecule type" value="Genomic_DNA"/>
</dbReference>
<dbReference type="PANTHER" id="PTHR43639:SF1">
    <property type="entry name" value="SHORT-CHAIN DEHYDROGENASE_REDUCTASE FAMILY PROTEIN"/>
    <property type="match status" value="1"/>
</dbReference>
<dbReference type="InterPro" id="IPR036291">
    <property type="entry name" value="NAD(P)-bd_dom_sf"/>
</dbReference>
<dbReference type="InterPro" id="IPR002347">
    <property type="entry name" value="SDR_fam"/>
</dbReference>
<name>A0A3B0V7H8_9ZZZZ</name>
<sequence length="203" mass="22482">TQELAGQLNKIHPKSCITVLADFNSEHGFQAIINAITTSFNRLDVLVNNASEFFPTKLTALTSNDYNKLFNSNVKGPLFLSKACYPLLKKSQGTIINLIDIHADKPLKDYPVYSMAKAANKMMVQALAKEFASDIRVNGISPGCIIWPKQNISAQQKNEILSRITMGKQGNVENIYQTVKFLIDNDYITGQTINVDGGRSLNL</sequence>
<reference evidence="3" key="1">
    <citation type="submission" date="2018-06" db="EMBL/GenBank/DDBJ databases">
        <authorList>
            <person name="Zhirakovskaya E."/>
        </authorList>
    </citation>
    <scope>NUCLEOTIDE SEQUENCE</scope>
</reference>
<dbReference type="PRINTS" id="PR00080">
    <property type="entry name" value="SDRFAMILY"/>
</dbReference>
<gene>
    <name evidence="3" type="ORF">MNBD_GAMMA01-959</name>
</gene>
<accession>A0A3B0V7H8</accession>
<feature type="non-terminal residue" evidence="3">
    <location>
        <position position="1"/>
    </location>
</feature>
<comment type="similarity">
    <text evidence="1">Belongs to the short-chain dehydrogenases/reductases (SDR) family.</text>
</comment>
<dbReference type="PRINTS" id="PR00081">
    <property type="entry name" value="GDHRDH"/>
</dbReference>
<evidence type="ECO:0000256" key="1">
    <source>
        <dbReference type="ARBA" id="ARBA00006484"/>
    </source>
</evidence>
<evidence type="ECO:0000256" key="2">
    <source>
        <dbReference type="ARBA" id="ARBA00023002"/>
    </source>
</evidence>
<protein>
    <submittedName>
        <fullName evidence="3">3-oxoacyl-[acyl-carrier protein] reductase</fullName>
        <ecNumber evidence="3">1.1.1.100</ecNumber>
    </submittedName>
</protein>
<evidence type="ECO:0000313" key="3">
    <source>
        <dbReference type="EMBL" id="VAW39525.1"/>
    </source>
</evidence>
<dbReference type="SUPFAM" id="SSF51735">
    <property type="entry name" value="NAD(P)-binding Rossmann-fold domains"/>
    <property type="match status" value="1"/>
</dbReference>
<keyword evidence="2 3" id="KW-0560">Oxidoreductase</keyword>
<dbReference type="Pfam" id="PF13561">
    <property type="entry name" value="adh_short_C2"/>
    <property type="match status" value="1"/>
</dbReference>
<dbReference type="EC" id="1.1.1.100" evidence="3"/>
<dbReference type="AlphaFoldDB" id="A0A3B0V7H8"/>
<dbReference type="PANTHER" id="PTHR43639">
    <property type="entry name" value="OXIDOREDUCTASE, SHORT-CHAIN DEHYDROGENASE/REDUCTASE FAMILY (AFU_ORTHOLOGUE AFUA_5G02870)"/>
    <property type="match status" value="1"/>
</dbReference>